<dbReference type="InterPro" id="IPR020843">
    <property type="entry name" value="ER"/>
</dbReference>
<dbReference type="SUPFAM" id="SSF51735">
    <property type="entry name" value="NAD(P)-binding Rossmann-fold domains"/>
    <property type="match status" value="1"/>
</dbReference>
<dbReference type="Proteomes" id="UP000032515">
    <property type="component" value="Unassembled WGS sequence"/>
</dbReference>
<dbReference type="RefSeq" id="WP_044405967.1">
    <property type="nucleotide sequence ID" value="NZ_JXXE01000072.1"/>
</dbReference>
<dbReference type="SMART" id="SM00829">
    <property type="entry name" value="PKS_ER"/>
    <property type="match status" value="1"/>
</dbReference>
<dbReference type="Pfam" id="PF08240">
    <property type="entry name" value="ADH_N"/>
    <property type="match status" value="1"/>
</dbReference>
<evidence type="ECO:0000313" key="3">
    <source>
        <dbReference type="Proteomes" id="UP000032515"/>
    </source>
</evidence>
<protein>
    <submittedName>
        <fullName evidence="2">NADPH:quinone oxidoreductase</fullName>
    </submittedName>
</protein>
<sequence length="324" mass="34067">MKAILCQQYCGPDELVLADLPDPVAGPGEAVIAIKAAALNFFDLLMIQGKYQIKPPFPFSPAAEVAGVIESIGDGVTNLKVGDRVVASCGHNGAREKIALPAASIVKIPDNLDFDRAAGIIIIYGTALHALEDRGSPKPGETLAVLGAAGGTGLAACELGKLMGLKVIACASSDEKLEFAKQHGAELTLNYAKEDLKEGLKRLTGGKGADIIFDPVGGTYAEAALRAIAWEGRFLVIGFAAGDIPKMPLNLALLKGCDIRGVFWGAWTKLNPQKNIANLQKLVQWTAEGKISSHVDRTFPLAQTADALKVLAGRKAMGKVILHP</sequence>
<dbReference type="FunFam" id="3.40.50.720:FF:000463">
    <property type="entry name" value="Probable NADPH quinone oxidoreductase fadB4"/>
    <property type="match status" value="1"/>
</dbReference>
<gene>
    <name evidence="2" type="ORF">OO17_04035</name>
</gene>
<dbReference type="PATRIC" id="fig|1076.23.peg.6361"/>
<feature type="domain" description="Enoyl reductase (ER)" evidence="1">
    <location>
        <begin position="11"/>
        <end position="322"/>
    </location>
</feature>
<evidence type="ECO:0000313" key="2">
    <source>
        <dbReference type="EMBL" id="KIZ47499.1"/>
    </source>
</evidence>
<dbReference type="Gene3D" id="3.40.50.720">
    <property type="entry name" value="NAD(P)-binding Rossmann-like Domain"/>
    <property type="match status" value="1"/>
</dbReference>
<name>A0A0D7F364_RHOPL</name>
<dbReference type="CDD" id="cd08241">
    <property type="entry name" value="QOR1"/>
    <property type="match status" value="1"/>
</dbReference>
<dbReference type="PANTHER" id="PTHR43677:SF4">
    <property type="entry name" value="QUINONE OXIDOREDUCTASE-LIKE PROTEIN 2"/>
    <property type="match status" value="1"/>
</dbReference>
<dbReference type="Gene3D" id="3.90.180.10">
    <property type="entry name" value="Medium-chain alcohol dehydrogenases, catalytic domain"/>
    <property type="match status" value="1"/>
</dbReference>
<dbReference type="PANTHER" id="PTHR43677">
    <property type="entry name" value="SHORT-CHAIN DEHYDROGENASE/REDUCTASE"/>
    <property type="match status" value="1"/>
</dbReference>
<dbReference type="InterPro" id="IPR013149">
    <property type="entry name" value="ADH-like_C"/>
</dbReference>
<dbReference type="EMBL" id="JXXE01000072">
    <property type="protein sequence ID" value="KIZ47499.1"/>
    <property type="molecule type" value="Genomic_DNA"/>
</dbReference>
<dbReference type="AlphaFoldDB" id="A0A0D7F364"/>
<evidence type="ECO:0000259" key="1">
    <source>
        <dbReference type="SMART" id="SM00829"/>
    </source>
</evidence>
<accession>A0A0D7F364</accession>
<dbReference type="InterPro" id="IPR036291">
    <property type="entry name" value="NAD(P)-bd_dom_sf"/>
</dbReference>
<dbReference type="InterPro" id="IPR051397">
    <property type="entry name" value="Zn-ADH-like_protein"/>
</dbReference>
<dbReference type="STRING" id="1421013.GCA_000504425_03261"/>
<dbReference type="GO" id="GO:0016491">
    <property type="term" value="F:oxidoreductase activity"/>
    <property type="evidence" value="ECO:0007669"/>
    <property type="project" value="InterPro"/>
</dbReference>
<dbReference type="Pfam" id="PF00107">
    <property type="entry name" value="ADH_zinc_N"/>
    <property type="match status" value="1"/>
</dbReference>
<organism evidence="2 3">
    <name type="scientific">Rhodopseudomonas palustris</name>
    <dbReference type="NCBI Taxonomy" id="1076"/>
    <lineage>
        <taxon>Bacteria</taxon>
        <taxon>Pseudomonadati</taxon>
        <taxon>Pseudomonadota</taxon>
        <taxon>Alphaproteobacteria</taxon>
        <taxon>Hyphomicrobiales</taxon>
        <taxon>Nitrobacteraceae</taxon>
        <taxon>Rhodopseudomonas</taxon>
    </lineage>
</organism>
<dbReference type="InterPro" id="IPR011032">
    <property type="entry name" value="GroES-like_sf"/>
</dbReference>
<dbReference type="OrthoDB" id="4190732at2"/>
<dbReference type="InterPro" id="IPR013154">
    <property type="entry name" value="ADH-like_N"/>
</dbReference>
<comment type="caution">
    <text evidence="2">The sequence shown here is derived from an EMBL/GenBank/DDBJ whole genome shotgun (WGS) entry which is preliminary data.</text>
</comment>
<proteinExistence type="predicted"/>
<reference evidence="2 3" key="1">
    <citation type="submission" date="2014-11" db="EMBL/GenBank/DDBJ databases">
        <title>Genomics and ecophysiology of heterotrophic nitrogen fixing bacteria isolated from estuarine surface water.</title>
        <authorList>
            <person name="Bentzon-Tilia M."/>
            <person name="Severin I."/>
            <person name="Hansen L.H."/>
            <person name="Riemann L."/>
        </authorList>
    </citation>
    <scope>NUCLEOTIDE SEQUENCE [LARGE SCALE GENOMIC DNA]</scope>
    <source>
        <strain evidence="2 3">BAL398</strain>
    </source>
</reference>
<dbReference type="SUPFAM" id="SSF50129">
    <property type="entry name" value="GroES-like"/>
    <property type="match status" value="1"/>
</dbReference>